<keyword evidence="3" id="KW-1185">Reference proteome</keyword>
<dbReference type="CDD" id="cd02947">
    <property type="entry name" value="TRX_family"/>
    <property type="match status" value="1"/>
</dbReference>
<dbReference type="Gene3D" id="3.40.30.10">
    <property type="entry name" value="Glutaredoxin"/>
    <property type="match status" value="1"/>
</dbReference>
<evidence type="ECO:0000259" key="1">
    <source>
        <dbReference type="Pfam" id="PF00085"/>
    </source>
</evidence>
<dbReference type="Proteomes" id="UP001267407">
    <property type="component" value="Unassembled WGS sequence"/>
</dbReference>
<dbReference type="RefSeq" id="WP_310965566.1">
    <property type="nucleotide sequence ID" value="NZ_JAVMBO010000006.1"/>
</dbReference>
<evidence type="ECO:0000313" key="2">
    <source>
        <dbReference type="EMBL" id="MDS1309137.1"/>
    </source>
</evidence>
<protein>
    <submittedName>
        <fullName evidence="2">Thioredoxin family protein</fullName>
    </submittedName>
</protein>
<comment type="caution">
    <text evidence="2">The sequence shown here is derived from an EMBL/GenBank/DDBJ whole genome shotgun (WGS) entry which is preliminary data.</text>
</comment>
<gene>
    <name evidence="2" type="ORF">RKA07_03335</name>
</gene>
<dbReference type="Pfam" id="PF00085">
    <property type="entry name" value="Thioredoxin"/>
    <property type="match status" value="1"/>
</dbReference>
<organism evidence="2 3">
    <name type="scientific">Marinobacter xiaoshiensis</name>
    <dbReference type="NCBI Taxonomy" id="3073652"/>
    <lineage>
        <taxon>Bacteria</taxon>
        <taxon>Pseudomonadati</taxon>
        <taxon>Pseudomonadota</taxon>
        <taxon>Gammaproteobacteria</taxon>
        <taxon>Pseudomonadales</taxon>
        <taxon>Marinobacteraceae</taxon>
        <taxon>Marinobacter</taxon>
    </lineage>
</organism>
<accession>A0ABU2HDM5</accession>
<feature type="domain" description="Thioredoxin" evidence="1">
    <location>
        <begin position="16"/>
        <end position="93"/>
    </location>
</feature>
<evidence type="ECO:0000313" key="3">
    <source>
        <dbReference type="Proteomes" id="UP001267407"/>
    </source>
</evidence>
<reference evidence="2" key="1">
    <citation type="submission" date="2023-09" db="EMBL/GenBank/DDBJ databases">
        <title>Marinobacter sediminicola sp. nov. and Marinobacter maritimum sp. nov., isolated from marine sediment.</title>
        <authorList>
            <person name="An J."/>
        </authorList>
    </citation>
    <scope>NUCLEOTIDE SEQUENCE</scope>
    <source>
        <strain evidence="2">F60267</strain>
    </source>
</reference>
<dbReference type="InterPro" id="IPR036249">
    <property type="entry name" value="Thioredoxin-like_sf"/>
</dbReference>
<name>A0ABU2HDM5_9GAMM</name>
<dbReference type="PROSITE" id="PS51257">
    <property type="entry name" value="PROKAR_LIPOPROTEIN"/>
    <property type="match status" value="1"/>
</dbReference>
<dbReference type="EMBL" id="JAVMBO010000006">
    <property type="protein sequence ID" value="MDS1309137.1"/>
    <property type="molecule type" value="Genomic_DNA"/>
</dbReference>
<dbReference type="InterPro" id="IPR013766">
    <property type="entry name" value="Thioredoxin_domain"/>
</dbReference>
<proteinExistence type="predicted"/>
<dbReference type="SUPFAM" id="SSF52833">
    <property type="entry name" value="Thioredoxin-like"/>
    <property type="match status" value="1"/>
</dbReference>
<sequence>MGGSMRVIDSEDALVELVNTSSAALVLYGGASCGVCQSVKPQLERVAREEFPELIMAYVDCQASAPVCASRGIFSLPVIHLWFQGQRFAEFSRVFSMGDVRSALERPYCLTIQQDIAEQ</sequence>